<evidence type="ECO:0000313" key="3">
    <source>
        <dbReference type="EMBL" id="WGS66115.1"/>
    </source>
</evidence>
<reference evidence="3 4" key="1">
    <citation type="submission" date="2021-02" db="EMBL/GenBank/DDBJ databases">
        <title>Characterization of Marinitoga sp. nov. str. BP5-C20A.</title>
        <authorList>
            <person name="Erauso G."/>
            <person name="Postec A."/>
        </authorList>
    </citation>
    <scope>NUCLEOTIDE SEQUENCE [LARGE SCALE GENOMIC DNA]</scope>
    <source>
        <strain evidence="3 4">BP5-C20A</strain>
    </source>
</reference>
<dbReference type="InterPro" id="IPR036424">
    <property type="entry name" value="UPP_synth-like_sf"/>
</dbReference>
<dbReference type="HAMAP" id="MF_01139">
    <property type="entry name" value="ISPT"/>
    <property type="match status" value="1"/>
</dbReference>
<dbReference type="NCBIfam" id="TIGR00055">
    <property type="entry name" value="uppS"/>
    <property type="match status" value="1"/>
</dbReference>
<dbReference type="InterPro" id="IPR001441">
    <property type="entry name" value="UPP_synth-like"/>
</dbReference>
<evidence type="ECO:0000256" key="1">
    <source>
        <dbReference type="ARBA" id="ARBA00022679"/>
    </source>
</evidence>
<dbReference type="InterPro" id="IPR018520">
    <property type="entry name" value="UPP_synth-like_CS"/>
</dbReference>
<protein>
    <recommendedName>
        <fullName evidence="2">Isoprenyl transferase</fullName>
        <ecNumber evidence="2">2.5.1.-</ecNumber>
    </recommendedName>
</protein>
<feature type="binding site" evidence="2">
    <location>
        <position position="15"/>
    </location>
    <ligand>
        <name>substrate</name>
    </ligand>
</feature>
<dbReference type="EMBL" id="CP069362">
    <property type="protein sequence ID" value="WGS66115.1"/>
    <property type="molecule type" value="Genomic_DNA"/>
</dbReference>
<comment type="subunit">
    <text evidence="2">Homodimer.</text>
</comment>
<sequence>MDGNGRWAKQRGLKRTMGHERGAKVAEDVIQWASDLGIRYLTLYSFSTENWKRPKEEVSFLFSLMVRYLESRLNKIIRENVRVRFTGRIEELPQEVFDVCKRIEEKSKNNSKIDVILAVNYGGRREIVDAVNKIISKGIKEIDIKDISNNLYLPDVPDPELIIRTSGEIRISNFLLWQIAYSELYFTDTLWPDFTKDDLIKAIENYSNRERRFGSISSDEGSEK</sequence>
<feature type="active site" evidence="2">
    <location>
        <position position="2"/>
    </location>
</feature>
<keyword evidence="4" id="KW-1185">Reference proteome</keyword>
<dbReference type="Gene3D" id="3.40.1180.10">
    <property type="entry name" value="Decaprenyl diphosphate synthase-like"/>
    <property type="match status" value="1"/>
</dbReference>
<keyword evidence="2" id="KW-0479">Metal-binding</keyword>
<feature type="binding site" evidence="2">
    <location>
        <position position="19"/>
    </location>
    <ligand>
        <name>substrate</name>
    </ligand>
</feature>
<dbReference type="CDD" id="cd00475">
    <property type="entry name" value="Cis_IPPS"/>
    <property type="match status" value="1"/>
</dbReference>
<feature type="binding site" evidence="2">
    <location>
        <begin position="170"/>
        <end position="172"/>
    </location>
    <ligand>
        <name>substrate</name>
    </ligand>
</feature>
<feature type="active site" description="Proton acceptor" evidence="2">
    <location>
        <position position="50"/>
    </location>
</feature>
<dbReference type="Proteomes" id="UP001232493">
    <property type="component" value="Chromosome"/>
</dbReference>
<feature type="binding site" evidence="2">
    <location>
        <begin position="3"/>
        <end position="6"/>
    </location>
    <ligand>
        <name>substrate</name>
    </ligand>
</feature>
<feature type="binding site" evidence="2">
    <location>
        <position position="2"/>
    </location>
    <ligand>
        <name>Mg(2+)</name>
        <dbReference type="ChEBI" id="CHEBI:18420"/>
    </ligand>
</feature>
<organism evidence="3 4">
    <name type="scientific">Marinitoga aeolica</name>
    <dbReference type="NCBI Taxonomy" id="2809031"/>
    <lineage>
        <taxon>Bacteria</taxon>
        <taxon>Thermotogati</taxon>
        <taxon>Thermotogota</taxon>
        <taxon>Thermotogae</taxon>
        <taxon>Petrotogales</taxon>
        <taxon>Petrotogaceae</taxon>
        <taxon>Marinitoga</taxon>
    </lineage>
</organism>
<dbReference type="SUPFAM" id="SSF64005">
    <property type="entry name" value="Undecaprenyl diphosphate synthase"/>
    <property type="match status" value="1"/>
</dbReference>
<feature type="binding site" evidence="2">
    <location>
        <begin position="47"/>
        <end position="49"/>
    </location>
    <ligand>
        <name>substrate</name>
    </ligand>
</feature>
<feature type="binding site" evidence="2">
    <location>
        <position position="7"/>
    </location>
    <ligand>
        <name>substrate</name>
    </ligand>
</feature>
<feature type="binding site" evidence="2">
    <location>
        <position position="164"/>
    </location>
    <ligand>
        <name>substrate</name>
    </ligand>
</feature>
<dbReference type="EC" id="2.5.1.-" evidence="2"/>
<dbReference type="PROSITE" id="PS01066">
    <property type="entry name" value="UPP_SYNTHASE"/>
    <property type="match status" value="1"/>
</dbReference>
<comment type="function">
    <text evidence="2">Catalyzes the condensation of isopentenyl diphosphate (IPP) with allylic pyrophosphates generating different type of terpenoids.</text>
</comment>
<proteinExistence type="inferred from homology"/>
<accession>A0ABY8PU27</accession>
<name>A0ABY8PU27_9BACT</name>
<comment type="similarity">
    <text evidence="2">Belongs to the UPP synthase family.</text>
</comment>
<evidence type="ECO:0000256" key="2">
    <source>
        <dbReference type="HAMAP-Rule" id="MF_01139"/>
    </source>
</evidence>
<gene>
    <name evidence="3" type="primary">uppS</name>
    <name evidence="3" type="ORF">JRV97_10595</name>
</gene>
<feature type="binding site" evidence="2">
    <location>
        <position position="51"/>
    </location>
    <ligand>
        <name>substrate</name>
    </ligand>
</feature>
<dbReference type="GO" id="GO:0008834">
    <property type="term" value="F:ditrans,polycis-undecaprenyl-diphosphate synthase [(2E,6E)-farnesyl-diphosphate specific] activity"/>
    <property type="evidence" value="ECO:0007669"/>
    <property type="project" value="UniProtKB-EC"/>
</dbReference>
<evidence type="ECO:0000313" key="4">
    <source>
        <dbReference type="Proteomes" id="UP001232493"/>
    </source>
</evidence>
<dbReference type="PANTHER" id="PTHR10291:SF0">
    <property type="entry name" value="DEHYDRODOLICHYL DIPHOSPHATE SYNTHASE 2"/>
    <property type="match status" value="1"/>
</dbReference>
<feature type="binding site" evidence="2">
    <location>
        <position position="53"/>
    </location>
    <ligand>
        <name>substrate</name>
    </ligand>
</feature>
<dbReference type="PANTHER" id="PTHR10291">
    <property type="entry name" value="DEHYDRODOLICHYL DIPHOSPHATE SYNTHASE FAMILY MEMBER"/>
    <property type="match status" value="1"/>
</dbReference>
<feature type="binding site" evidence="2">
    <location>
        <position position="183"/>
    </location>
    <ligand>
        <name>Mg(2+)</name>
        <dbReference type="ChEBI" id="CHEBI:18420"/>
    </ligand>
</feature>
<comment type="cofactor">
    <cofactor evidence="2">
        <name>Mg(2+)</name>
        <dbReference type="ChEBI" id="CHEBI:18420"/>
    </cofactor>
    <text evidence="2">Binds 2 magnesium ions per subunit.</text>
</comment>
<keyword evidence="1 2" id="KW-0808">Transferase</keyword>
<keyword evidence="2" id="KW-0460">Magnesium</keyword>
<dbReference type="Pfam" id="PF01255">
    <property type="entry name" value="Prenyltransf"/>
    <property type="match status" value="1"/>
</dbReference>